<organism evidence="2 3">
    <name type="scientific">Dichanthelium oligosanthes</name>
    <dbReference type="NCBI Taxonomy" id="888268"/>
    <lineage>
        <taxon>Eukaryota</taxon>
        <taxon>Viridiplantae</taxon>
        <taxon>Streptophyta</taxon>
        <taxon>Embryophyta</taxon>
        <taxon>Tracheophyta</taxon>
        <taxon>Spermatophyta</taxon>
        <taxon>Magnoliopsida</taxon>
        <taxon>Liliopsida</taxon>
        <taxon>Poales</taxon>
        <taxon>Poaceae</taxon>
        <taxon>PACMAD clade</taxon>
        <taxon>Panicoideae</taxon>
        <taxon>Panicodae</taxon>
        <taxon>Paniceae</taxon>
        <taxon>Dichantheliinae</taxon>
        <taxon>Dichanthelium</taxon>
    </lineage>
</organism>
<evidence type="ECO:0000259" key="1">
    <source>
        <dbReference type="Pfam" id="PF03478"/>
    </source>
</evidence>
<dbReference type="AlphaFoldDB" id="A0A1E5W5D0"/>
<name>A0A1E5W5D0_9POAL</name>
<dbReference type="PANTHER" id="PTHR33127:SF96">
    <property type="entry name" value="DUF295 DOMAIN-CONTAINING PROTEIN"/>
    <property type="match status" value="1"/>
</dbReference>
<evidence type="ECO:0000313" key="3">
    <source>
        <dbReference type="Proteomes" id="UP000095767"/>
    </source>
</evidence>
<accession>A0A1E5W5D0</accession>
<sequence length="186" mass="20749">MHVPAECNCLLSDKPTVPVSINNGSCVVLLLEKLGPVVLWYCHVGGGADDAGGGWARHEYDIGTQILYSDETLHEKLVITPVASCCGKFYFSTDFEELGVIEFRRRRRSAPSPCASVYRMDFSKQEWRRVYDLGGQAFLISSFNFGASRPAGECGLEEDCVYVAYPWDKGLMIYNIKEGTMKVENL</sequence>
<proteinExistence type="predicted"/>
<dbReference type="OrthoDB" id="686549at2759"/>
<feature type="domain" description="KIB1-4 beta-propeller" evidence="1">
    <location>
        <begin position="88"/>
        <end position="174"/>
    </location>
</feature>
<gene>
    <name evidence="2" type="ORF">BAE44_0006491</name>
</gene>
<dbReference type="Pfam" id="PF03478">
    <property type="entry name" value="Beta-prop_KIB1-4"/>
    <property type="match status" value="1"/>
</dbReference>
<comment type="caution">
    <text evidence="2">The sequence shown here is derived from an EMBL/GenBank/DDBJ whole genome shotgun (WGS) entry which is preliminary data.</text>
</comment>
<dbReference type="InterPro" id="IPR005174">
    <property type="entry name" value="KIB1-4_b-propeller"/>
</dbReference>
<keyword evidence="3" id="KW-1185">Reference proteome</keyword>
<dbReference type="EMBL" id="LWDX02020999">
    <property type="protein sequence ID" value="OEL32490.1"/>
    <property type="molecule type" value="Genomic_DNA"/>
</dbReference>
<dbReference type="PANTHER" id="PTHR33127">
    <property type="entry name" value="TRANSMEMBRANE PROTEIN"/>
    <property type="match status" value="1"/>
</dbReference>
<dbReference type="STRING" id="888268.A0A1E5W5D0"/>
<reference evidence="2 3" key="1">
    <citation type="submission" date="2016-09" db="EMBL/GenBank/DDBJ databases">
        <title>The draft genome of Dichanthelium oligosanthes: A C3 panicoid grass species.</title>
        <authorList>
            <person name="Studer A.J."/>
            <person name="Schnable J.C."/>
            <person name="Brutnell T.P."/>
        </authorList>
    </citation>
    <scope>NUCLEOTIDE SEQUENCE [LARGE SCALE GENOMIC DNA]</scope>
    <source>
        <strain evidence="3">cv. Kellogg 1175</strain>
        <tissue evidence="2">Leaf</tissue>
    </source>
</reference>
<evidence type="ECO:0000313" key="2">
    <source>
        <dbReference type="EMBL" id="OEL32490.1"/>
    </source>
</evidence>
<protein>
    <recommendedName>
        <fullName evidence="1">KIB1-4 beta-propeller domain-containing protein</fullName>
    </recommendedName>
</protein>
<dbReference type="Proteomes" id="UP000095767">
    <property type="component" value="Unassembled WGS sequence"/>
</dbReference>